<proteinExistence type="predicted"/>
<keyword evidence="1" id="KW-0472">Membrane</keyword>
<feature type="transmembrane region" description="Helical" evidence="1">
    <location>
        <begin position="136"/>
        <end position="157"/>
    </location>
</feature>
<evidence type="ECO:0000313" key="3">
    <source>
        <dbReference type="Proteomes" id="UP000198894"/>
    </source>
</evidence>
<accession>A0A1G9K7A9</accession>
<evidence type="ECO:0000313" key="2">
    <source>
        <dbReference type="EMBL" id="SDL45687.1"/>
    </source>
</evidence>
<dbReference type="RefSeq" id="WP_091600530.1">
    <property type="nucleotide sequence ID" value="NZ_FNEE01000038.1"/>
</dbReference>
<feature type="transmembrane region" description="Helical" evidence="1">
    <location>
        <begin position="12"/>
        <end position="34"/>
    </location>
</feature>
<evidence type="ECO:0000256" key="1">
    <source>
        <dbReference type="SAM" id="Phobius"/>
    </source>
</evidence>
<feature type="transmembrane region" description="Helical" evidence="1">
    <location>
        <begin position="318"/>
        <end position="341"/>
    </location>
</feature>
<sequence length="387" mass="41875">MALEDVARPSAGARAMVMTVAAVPLLFVIGGLAIRYAAFASVSEETGFAAYARALCRWDCAWYIGISEQGYERFPIPNHSNVGRWSFFPLYPMLVAAIRFVFPYPTILIATVTSIACSYAACLVAWPLLENNMRAYVMYCAFLLSGPFSFHFTTFLSEPLFVLLTSCVFLALKRSSYLAAGVSSALLSATRLVGVFVVFATVIQMFSEHRRQGGSALSFPRWLLGRPDLLVAVLISPAGLFAYILLLYLTVGDGFAFLHVQRAFGRVAGNPLVFLWDGLSAVPTTGWLPTAPQWSALSAIAGLALSAGLAARRQYGAALFCALCIILPLITNLASMVRYVIGLAPLTMLLVVLLSASRLIWLAALVLFLGACYLMTVAWIGGYLALV</sequence>
<feature type="transmembrane region" description="Helical" evidence="1">
    <location>
        <begin position="177"/>
        <end position="203"/>
    </location>
</feature>
<keyword evidence="1" id="KW-1133">Transmembrane helix</keyword>
<feature type="transmembrane region" description="Helical" evidence="1">
    <location>
        <begin position="82"/>
        <end position="102"/>
    </location>
</feature>
<reference evidence="3" key="1">
    <citation type="submission" date="2016-10" db="EMBL/GenBank/DDBJ databases">
        <authorList>
            <person name="Varghese N."/>
            <person name="Submissions S."/>
        </authorList>
    </citation>
    <scope>NUCLEOTIDE SEQUENCE [LARGE SCALE GENOMIC DNA]</scope>
    <source>
        <strain evidence="3">CGMCC 1.11022</strain>
    </source>
</reference>
<dbReference type="Proteomes" id="UP000198894">
    <property type="component" value="Unassembled WGS sequence"/>
</dbReference>
<feature type="transmembrane region" description="Helical" evidence="1">
    <location>
        <begin position="361"/>
        <end position="386"/>
    </location>
</feature>
<dbReference type="AlphaFoldDB" id="A0A1G9K7A9"/>
<evidence type="ECO:0008006" key="4">
    <source>
        <dbReference type="Google" id="ProtNLM"/>
    </source>
</evidence>
<feature type="transmembrane region" description="Helical" evidence="1">
    <location>
        <begin position="108"/>
        <end position="129"/>
    </location>
</feature>
<keyword evidence="1" id="KW-0812">Transmembrane</keyword>
<keyword evidence="3" id="KW-1185">Reference proteome</keyword>
<organism evidence="2 3">
    <name type="scientific">Mesorhizobium muleiense</name>
    <dbReference type="NCBI Taxonomy" id="1004279"/>
    <lineage>
        <taxon>Bacteria</taxon>
        <taxon>Pseudomonadati</taxon>
        <taxon>Pseudomonadota</taxon>
        <taxon>Alphaproteobacteria</taxon>
        <taxon>Hyphomicrobiales</taxon>
        <taxon>Phyllobacteriaceae</taxon>
        <taxon>Mesorhizobium</taxon>
    </lineage>
</organism>
<name>A0A1G9K7A9_9HYPH</name>
<gene>
    <name evidence="2" type="ORF">SAMN05428953_1388</name>
</gene>
<protein>
    <recommendedName>
        <fullName evidence="4">Mannosyltransferase (PIG-V)</fullName>
    </recommendedName>
</protein>
<dbReference type="EMBL" id="FNEE01000038">
    <property type="protein sequence ID" value="SDL45687.1"/>
    <property type="molecule type" value="Genomic_DNA"/>
</dbReference>
<feature type="transmembrane region" description="Helical" evidence="1">
    <location>
        <begin position="229"/>
        <end position="249"/>
    </location>
</feature>
<feature type="transmembrane region" description="Helical" evidence="1">
    <location>
        <begin position="294"/>
        <end position="311"/>
    </location>
</feature>